<dbReference type="RefSeq" id="WP_038918374.1">
    <property type="nucleotide sequence ID" value="NZ_BMJF01000010.1"/>
</dbReference>
<name>A0A2K8QK56_9GAMM</name>
<dbReference type="EMBL" id="CP025003">
    <property type="protein sequence ID" value="ATZ93792.1"/>
    <property type="molecule type" value="Genomic_DNA"/>
</dbReference>
<dbReference type="Gene3D" id="3.10.560.10">
    <property type="entry name" value="Outer membrane lipoprotein wza domain like"/>
    <property type="match status" value="1"/>
</dbReference>
<organism evidence="1 2">
    <name type="scientific">Dickeya fangzhongdai</name>
    <dbReference type="NCBI Taxonomy" id="1778540"/>
    <lineage>
        <taxon>Bacteria</taxon>
        <taxon>Pseudomonadati</taxon>
        <taxon>Pseudomonadota</taxon>
        <taxon>Gammaproteobacteria</taxon>
        <taxon>Enterobacterales</taxon>
        <taxon>Pectobacteriaceae</taxon>
        <taxon>Dickeya</taxon>
    </lineage>
</organism>
<dbReference type="AlphaFoldDB" id="A0A2K8QK56"/>
<dbReference type="Proteomes" id="UP000231901">
    <property type="component" value="Chromosome"/>
</dbReference>
<dbReference type="KEGG" id="dfn:CVE23_07250"/>
<dbReference type="GeneID" id="66564135"/>
<dbReference type="OrthoDB" id="5592890at2"/>
<dbReference type="Pfam" id="PF20616">
    <property type="entry name" value="Caps_syn_GfcC_N"/>
    <property type="match status" value="1"/>
</dbReference>
<protein>
    <submittedName>
        <fullName evidence="1">Uncharacterized protein</fullName>
    </submittedName>
</protein>
<evidence type="ECO:0000313" key="2">
    <source>
        <dbReference type="Proteomes" id="UP000231901"/>
    </source>
</evidence>
<evidence type="ECO:0000313" key="1">
    <source>
        <dbReference type="EMBL" id="ATZ93792.1"/>
    </source>
</evidence>
<keyword evidence="2" id="KW-1185">Reference proteome</keyword>
<sequence length="259" mass="29208">MLSFNRLAALLLLVAGTSGAAQLTVKYAGETLPAVVLKDGTRLDQFYGQMTFPDKVNWQTALLTNELVTEKVKEKGERLQARLYQLQLVWQVEGDGDWAIAAWYMAQALKQVNTVGRIRASIDPDIVRLSQRDNRPLVGNYTLYLSPYRDQFFLFGLISTGIDIGTPNVFKDIDLQSGWSVEQYIGRRRFLPGGDNRDGYLISSDGRWRKVPLAIWNRQHNEPAAGETLFIGFDPSILPEGFTSLNEQIADYLANRIPH</sequence>
<dbReference type="InterPro" id="IPR046459">
    <property type="entry name" value="Caps_syn_GfcC_N"/>
</dbReference>
<proteinExistence type="predicted"/>
<accession>A0A2K8QK56</accession>
<dbReference type="Gene3D" id="3.10.20.700">
    <property type="match status" value="1"/>
</dbReference>
<dbReference type="InterPro" id="IPR010425">
    <property type="entry name" value="Caps_synth_GfcC-like_C"/>
</dbReference>
<dbReference type="Pfam" id="PF06251">
    <property type="entry name" value="Caps_syn_GfcC_C"/>
    <property type="match status" value="1"/>
</dbReference>
<reference evidence="2" key="1">
    <citation type="journal article" date="2018" name="Genome Announc.">
        <title>Complete genome sequence of a Dickeya fangzhongdai type strain causing bleeding canker of pear tree trunks.</title>
        <authorList>
            <person name="Zhao Y."/>
            <person name="Tian Y."/>
            <person name="Li X."/>
            <person name="Hu B."/>
        </authorList>
    </citation>
    <scope>NUCLEOTIDE SEQUENCE [LARGE SCALE GENOMIC DNA]</scope>
    <source>
        <strain evidence="2">DSM 101947</strain>
    </source>
</reference>
<gene>
    <name evidence="1" type="ORF">CVE23_07250</name>
</gene>